<evidence type="ECO:0000313" key="3">
    <source>
        <dbReference type="Proteomes" id="UP001303946"/>
    </source>
</evidence>
<name>A0ABZ0D5T8_9BURK</name>
<dbReference type="InterPro" id="IPR054337">
    <property type="entry name" value="Mtrc-MtrF-like_dom_II/IV"/>
</dbReference>
<dbReference type="Pfam" id="PF22113">
    <property type="entry name" value="Mtrc-MtrF_II-IV_dom"/>
    <property type="match status" value="2"/>
</dbReference>
<organism evidence="2 3">
    <name type="scientific">Piscinibacter gummiphilus</name>
    <dbReference type="NCBI Taxonomy" id="946333"/>
    <lineage>
        <taxon>Bacteria</taxon>
        <taxon>Pseudomonadati</taxon>
        <taxon>Pseudomonadota</taxon>
        <taxon>Betaproteobacteria</taxon>
        <taxon>Burkholderiales</taxon>
        <taxon>Sphaerotilaceae</taxon>
        <taxon>Piscinibacter</taxon>
    </lineage>
</organism>
<reference evidence="2 3" key="1">
    <citation type="submission" date="2023-10" db="EMBL/GenBank/DDBJ databases">
        <title>Bacteria for the degradation of biodegradable plastic PBAT(Polybutylene adipate terephthalate).</title>
        <authorList>
            <person name="Weon H.-Y."/>
            <person name="Yeon J."/>
        </authorList>
    </citation>
    <scope>NUCLEOTIDE SEQUENCE [LARGE SCALE GENOMIC DNA]</scope>
    <source>
        <strain evidence="2 3">SBD 7-3</strain>
    </source>
</reference>
<keyword evidence="3" id="KW-1185">Reference proteome</keyword>
<evidence type="ECO:0000313" key="2">
    <source>
        <dbReference type="EMBL" id="WOB10617.1"/>
    </source>
</evidence>
<evidence type="ECO:0000259" key="1">
    <source>
        <dbReference type="Pfam" id="PF22113"/>
    </source>
</evidence>
<feature type="domain" description="Outer membrane cytochrome MtrC/MtrF-like" evidence="1">
    <location>
        <begin position="248"/>
        <end position="416"/>
    </location>
</feature>
<dbReference type="Proteomes" id="UP001303946">
    <property type="component" value="Chromosome"/>
</dbReference>
<proteinExistence type="predicted"/>
<dbReference type="NCBIfam" id="TIGR03507">
    <property type="entry name" value="decahem_SO1788"/>
    <property type="match status" value="1"/>
</dbReference>
<dbReference type="SUPFAM" id="SSF48695">
    <property type="entry name" value="Multiheme cytochromes"/>
    <property type="match status" value="2"/>
</dbReference>
<dbReference type="RefSeq" id="WP_316703517.1">
    <property type="nucleotide sequence ID" value="NZ_CP136336.1"/>
</dbReference>
<sequence length="821" mass="86363">MESRHLQARIDVVFQALWRSGLLAAILLLGACGSGGDAEPEPATPVGELIAAAAADPANDTAAHPAAAFTVPQSAGVVAVQFGSAPRVNFTVISDGAVKRGLSLSNVSAIIAKLVPASGGEPAHWVSYTSSIETATAGVGPGGVPAVASAPQATMDPKQTDAALRAAQLTYHDEGYYTYTFRTDITDPTQTRGVSFEPTRTHRVSLQLSYVNAAGDTVRVNPSFDFTVDAQGRAVAVTDPSLTRRMSDTGSCNACHERLSAHGGGRVDTTFCVTCHNPGTTDANSGHTLDMATMTHKIHAGRRLKALLDANAGGEDYVLWGYRDEPQHYAEVGYPQDLRNCSKCHSAASPSTPQGDLWKTVVSKGACLTCHASGTGSAWRASHSVFNGGADPTTMPNAQCGACHLTGSNLDTARVHWNQNEDNASRYRMHIESAAYDPGTRQVTVRYHLSDPTAGDAAYELVTGDCTGSGSTLACPTSAKFGNLRFYLAYQNLPGQPTGITDFSAYNNGGNTAQVYAYRGDNDGHNHYTVRIAVPPDTATAVAAGSARVVSIGQVKEQKLQAKWATDPRPEVTPRELVNVVVQHTHADLALSGPLVPRRTIVSNEKCNACHAALGTTSGSNTLAEAFHSGARNTVESCAVCHDANRASSTVMTNGLALQESYQFQRMIHGIHGNSRRTHPYTHGNRVVDAFAKDGSSLTGGVPLAADVQNYAAEVAWSGIGIDCNACHVNGSHRVDWGQLGAVVSKPAGVTDPLQWLVISPKAASCTACHDSTQARAHVSAYGGASFGTQSQAWSLRHTEICADCHGSGGVMGVDRVHSQR</sequence>
<feature type="domain" description="Outer membrane cytochrome MtrC/MtrF-like" evidence="1">
    <location>
        <begin position="599"/>
        <end position="819"/>
    </location>
</feature>
<protein>
    <submittedName>
        <fullName evidence="2">OmcA/MtrC family decaheme c-type cytochrome</fullName>
    </submittedName>
</protein>
<accession>A0ABZ0D5T8</accession>
<dbReference type="PROSITE" id="PS51257">
    <property type="entry name" value="PROKAR_LIPOPROTEIN"/>
    <property type="match status" value="1"/>
</dbReference>
<dbReference type="InterPro" id="IPR036280">
    <property type="entry name" value="Multihaem_cyt_sf"/>
</dbReference>
<dbReference type="EMBL" id="CP136336">
    <property type="protein sequence ID" value="WOB10617.1"/>
    <property type="molecule type" value="Genomic_DNA"/>
</dbReference>
<dbReference type="InterPro" id="IPR020014">
    <property type="entry name" value="Decahaem_cyt-c_OmcA/MtrC"/>
</dbReference>
<dbReference type="Gene3D" id="1.10.1130.10">
    <property type="entry name" value="Flavocytochrome C3, Chain A"/>
    <property type="match status" value="1"/>
</dbReference>
<gene>
    <name evidence="2" type="ORF">RXV79_11290</name>
</gene>